<proteinExistence type="predicted"/>
<feature type="signal peptide" evidence="1">
    <location>
        <begin position="1"/>
        <end position="22"/>
    </location>
</feature>
<dbReference type="InterPro" id="IPR019861">
    <property type="entry name" value="PorP/SprF_Bacteroidetes"/>
</dbReference>
<keyword evidence="1" id="KW-0732">Signal</keyword>
<evidence type="ECO:0008006" key="4">
    <source>
        <dbReference type="Google" id="ProtNLM"/>
    </source>
</evidence>
<dbReference type="NCBIfam" id="TIGR03519">
    <property type="entry name" value="T9SS_PorP_fam"/>
    <property type="match status" value="1"/>
</dbReference>
<dbReference type="EMBL" id="BAABFA010000008">
    <property type="protein sequence ID" value="GAA4463109.1"/>
    <property type="molecule type" value="Genomic_DNA"/>
</dbReference>
<gene>
    <name evidence="2" type="ORF">GCM10023093_10840</name>
</gene>
<accession>A0ABP8NBL0</accession>
<organism evidence="2 3">
    <name type="scientific">Nemorincola caseinilytica</name>
    <dbReference type="NCBI Taxonomy" id="2054315"/>
    <lineage>
        <taxon>Bacteria</taxon>
        <taxon>Pseudomonadati</taxon>
        <taxon>Bacteroidota</taxon>
        <taxon>Chitinophagia</taxon>
        <taxon>Chitinophagales</taxon>
        <taxon>Chitinophagaceae</taxon>
        <taxon>Nemorincola</taxon>
    </lineage>
</organism>
<reference evidence="3" key="1">
    <citation type="journal article" date="2019" name="Int. J. Syst. Evol. Microbiol.">
        <title>The Global Catalogue of Microorganisms (GCM) 10K type strain sequencing project: providing services to taxonomists for standard genome sequencing and annotation.</title>
        <authorList>
            <consortium name="The Broad Institute Genomics Platform"/>
            <consortium name="The Broad Institute Genome Sequencing Center for Infectious Disease"/>
            <person name="Wu L."/>
            <person name="Ma J."/>
        </authorList>
    </citation>
    <scope>NUCLEOTIDE SEQUENCE [LARGE SCALE GENOMIC DNA]</scope>
    <source>
        <strain evidence="3">JCM 32105</strain>
    </source>
</reference>
<protein>
    <recommendedName>
        <fullName evidence="4">Type IX secretion system membrane protein PorP/SprF</fullName>
    </recommendedName>
</protein>
<evidence type="ECO:0000313" key="2">
    <source>
        <dbReference type="EMBL" id="GAA4463109.1"/>
    </source>
</evidence>
<dbReference type="RefSeq" id="WP_345079716.1">
    <property type="nucleotide sequence ID" value="NZ_BAABFA010000008.1"/>
</dbReference>
<feature type="chain" id="PRO_5047048654" description="Type IX secretion system membrane protein PorP/SprF" evidence="1">
    <location>
        <begin position="23"/>
        <end position="358"/>
    </location>
</feature>
<comment type="caution">
    <text evidence="2">The sequence shown here is derived from an EMBL/GenBank/DDBJ whole genome shotgun (WGS) entry which is preliminary data.</text>
</comment>
<sequence length="358" mass="39834">MKRYLKVLSAGVLVGLGLTARAQNDIHYSQFYENALLRNPALTGIFTGDYKLGFDYRSQWAQVSKPYSTVMLSGETRILVNRELYDYLSFGLAIDHDKAGSIDFATTRVYPAISYNKSLEDKYYSYLSVGLTCGYVGTSLNQSRMTTANQYVGGEFNSGNSTGESVSYRRQSDYDLGAGVSLNSSLDQNGAFNYYLGASVYHINTPSQDLAATEPVNLNMKWQFNAGFHSSFSEQFGVTVHSNVSYQAPSTEYVFGGFLTWRSVPVGLPSVFALNFGAFYRYTDGQGDAFIPMVRVDYKDVSVGFTHDATRSALASSIPGTSATELTLYIRGNYLHNKNPRDPVFCPRFEDVNNYNFR</sequence>
<dbReference type="Proteomes" id="UP001500067">
    <property type="component" value="Unassembled WGS sequence"/>
</dbReference>
<evidence type="ECO:0000256" key="1">
    <source>
        <dbReference type="SAM" id="SignalP"/>
    </source>
</evidence>
<keyword evidence="3" id="KW-1185">Reference proteome</keyword>
<name>A0ABP8NBL0_9BACT</name>
<dbReference type="Pfam" id="PF11751">
    <property type="entry name" value="PorP_SprF"/>
    <property type="match status" value="1"/>
</dbReference>
<evidence type="ECO:0000313" key="3">
    <source>
        <dbReference type="Proteomes" id="UP001500067"/>
    </source>
</evidence>